<dbReference type="AlphaFoldDB" id="A0A378NSW4"/>
<proteinExistence type="predicted"/>
<dbReference type="EMBL" id="UGPP01000001">
    <property type="protein sequence ID" value="STY71461.1"/>
    <property type="molecule type" value="Genomic_DNA"/>
</dbReference>
<organism evidence="2 3">
    <name type="scientific">Megamonas hypermegale</name>
    <dbReference type="NCBI Taxonomy" id="158847"/>
    <lineage>
        <taxon>Bacteria</taxon>
        <taxon>Bacillati</taxon>
        <taxon>Bacillota</taxon>
        <taxon>Negativicutes</taxon>
        <taxon>Selenomonadales</taxon>
        <taxon>Selenomonadaceae</taxon>
        <taxon>Megamonas</taxon>
    </lineage>
</organism>
<keyword evidence="1" id="KW-0732">Signal</keyword>
<protein>
    <submittedName>
        <fullName evidence="2">Uncharacterized protein</fullName>
    </submittedName>
</protein>
<evidence type="ECO:0000256" key="1">
    <source>
        <dbReference type="SAM" id="SignalP"/>
    </source>
</evidence>
<dbReference type="RefSeq" id="WP_115151787.1">
    <property type="nucleotide sequence ID" value="NZ_UGPP01000001.1"/>
</dbReference>
<evidence type="ECO:0000313" key="2">
    <source>
        <dbReference type="EMBL" id="STY71461.1"/>
    </source>
</evidence>
<reference evidence="2 3" key="1">
    <citation type="submission" date="2018-06" db="EMBL/GenBank/DDBJ databases">
        <authorList>
            <consortium name="Pathogen Informatics"/>
            <person name="Doyle S."/>
        </authorList>
    </citation>
    <scope>NUCLEOTIDE SEQUENCE [LARGE SCALE GENOMIC DNA]</scope>
    <source>
        <strain evidence="2 3">NCTC10571</strain>
    </source>
</reference>
<sequence>MRKLLLALCCAFFLSTATVSANSLHDIQDNIQTDKALHFAAGYIISDQLQRNAGCSAFEAFLITSAIAWGKEKLVDDHVDNNDAYATMAGSLFYQIKF</sequence>
<gene>
    <name evidence="2" type="ORF">NCTC10571_01617</name>
</gene>
<accession>A0A378NSW4</accession>
<name>A0A378NSW4_9FIRM</name>
<evidence type="ECO:0000313" key="3">
    <source>
        <dbReference type="Proteomes" id="UP000255234"/>
    </source>
</evidence>
<feature type="chain" id="PRO_5017037295" evidence="1">
    <location>
        <begin position="22"/>
        <end position="98"/>
    </location>
</feature>
<feature type="signal peptide" evidence="1">
    <location>
        <begin position="1"/>
        <end position="21"/>
    </location>
</feature>
<dbReference type="Proteomes" id="UP000255234">
    <property type="component" value="Unassembled WGS sequence"/>
</dbReference>